<dbReference type="AlphaFoldDB" id="A0A2H9TFU4"/>
<dbReference type="OrthoDB" id="5350595at2759"/>
<proteinExistence type="predicted"/>
<reference evidence="1 2" key="1">
    <citation type="submission" date="2016-10" db="EMBL/GenBank/DDBJ databases">
        <title>The genome of Paramicrosporidium saccamoebae is the missing link in understanding Cryptomycota and Microsporidia evolution.</title>
        <authorList>
            <person name="Quandt C.A."/>
            <person name="Beaudet D."/>
            <person name="Corsaro D."/>
            <person name="Michel R."/>
            <person name="Corradi N."/>
            <person name="James T."/>
        </authorList>
    </citation>
    <scope>NUCLEOTIDE SEQUENCE [LARGE SCALE GENOMIC DNA]</scope>
    <source>
        <strain evidence="1 2">KSL3</strain>
    </source>
</reference>
<name>A0A2H9TFU4_9FUNG</name>
<organism evidence="1 2">
    <name type="scientific">Paramicrosporidium saccamoebae</name>
    <dbReference type="NCBI Taxonomy" id="1246581"/>
    <lineage>
        <taxon>Eukaryota</taxon>
        <taxon>Fungi</taxon>
        <taxon>Fungi incertae sedis</taxon>
        <taxon>Cryptomycota</taxon>
        <taxon>Cryptomycota incertae sedis</taxon>
        <taxon>Paramicrosporidium</taxon>
    </lineage>
</organism>
<comment type="caution">
    <text evidence="1">The sequence shown here is derived from an EMBL/GenBank/DDBJ whole genome shotgun (WGS) entry which is preliminary data.</text>
</comment>
<protein>
    <submittedName>
        <fullName evidence="1">Uncharacterized protein</fullName>
    </submittedName>
</protein>
<gene>
    <name evidence="1" type="ORF">PSACC_03602</name>
</gene>
<evidence type="ECO:0000313" key="1">
    <source>
        <dbReference type="EMBL" id="PJF16647.1"/>
    </source>
</evidence>
<accession>A0A2H9TFU4</accession>
<keyword evidence="2" id="KW-1185">Reference proteome</keyword>
<evidence type="ECO:0000313" key="2">
    <source>
        <dbReference type="Proteomes" id="UP000240830"/>
    </source>
</evidence>
<dbReference type="EMBL" id="MTSL01000213">
    <property type="protein sequence ID" value="PJF16647.1"/>
    <property type="molecule type" value="Genomic_DNA"/>
</dbReference>
<sequence>MSPSPNVPLAEIWTGLFVAISNIRHHVLREREIDATSNVQLKDFPRITEDVVEIAKILRSDVNSNGLEGPSVEYFMNNDIGGTLMSLAREDIPKGVFSLMIGFNTALLSTLPPAFFINDRTCAPLRSLIISLHSIVMCGKSELFERIILLLEHVIAQVCQYPNLRLVIIPDQTTRDALYSMISMLIDFDVTMPGLQELTEKGFESGLISGPESEDIVVSVVFSLVKIFSSGTNLQFKTHFEFVQRCLGAAKNDSAVPSLLITAYRDSFVDRIFTAALQGSSPNDGSLEVLLSILTDLIESKQSLELYIPLLSKSVRLLEQKRGEESERILVLYGYAFSSRTLFKCFPMRSPKQWTESITIHRKRLGSLLSLVSNLGLAAYRSHKTISDFYRIHLLTIEKLLGEDLIIEESVPDMLPQIREQNLCLNTEKITKVSTLFAKMKSQIVDFWNRNPRVNLFLLRFAIGCFAFFDAGIFYAELSENDPNSFISSLVRLIADCPEVIPDEGMLEAMFAIHVQHDPFDPLKWDSSLFVKDLVVYRTGNTYLLGHLVMRLASIVQVRATRESTCIVYD</sequence>
<dbReference type="Proteomes" id="UP000240830">
    <property type="component" value="Unassembled WGS sequence"/>
</dbReference>